<dbReference type="RefSeq" id="XP_009048893.1">
    <property type="nucleotide sequence ID" value="XM_009050645.1"/>
</dbReference>
<dbReference type="STRING" id="225164.V4CEQ1"/>
<dbReference type="InterPro" id="IPR036034">
    <property type="entry name" value="PDZ_sf"/>
</dbReference>
<keyword evidence="2" id="KW-0677">Repeat</keyword>
<dbReference type="PROSITE" id="PS50106">
    <property type="entry name" value="PDZ"/>
    <property type="match status" value="1"/>
</dbReference>
<dbReference type="GO" id="GO:0005929">
    <property type="term" value="C:cilium"/>
    <property type="evidence" value="ECO:0007669"/>
    <property type="project" value="TreeGrafter"/>
</dbReference>
<dbReference type="GeneID" id="20245427"/>
<dbReference type="Pfam" id="PF00595">
    <property type="entry name" value="PDZ"/>
    <property type="match status" value="1"/>
</dbReference>
<gene>
    <name evidence="6" type="ORF">LOTGIDRAFT_200813</name>
</gene>
<dbReference type="GO" id="GO:0032426">
    <property type="term" value="C:stereocilium tip"/>
    <property type="evidence" value="ECO:0007669"/>
    <property type="project" value="TreeGrafter"/>
</dbReference>
<accession>V4CEQ1</accession>
<evidence type="ECO:0000259" key="5">
    <source>
        <dbReference type="PROSITE" id="PS50106"/>
    </source>
</evidence>
<dbReference type="EMBL" id="KB200702">
    <property type="protein sequence ID" value="ESP00445.1"/>
    <property type="molecule type" value="Genomic_DNA"/>
</dbReference>
<dbReference type="SMART" id="SM00228">
    <property type="entry name" value="PDZ"/>
    <property type="match status" value="1"/>
</dbReference>
<feature type="non-terminal residue" evidence="6">
    <location>
        <position position="213"/>
    </location>
</feature>
<feature type="domain" description="PDZ" evidence="5">
    <location>
        <begin position="135"/>
        <end position="205"/>
    </location>
</feature>
<dbReference type="CTD" id="20245427"/>
<keyword evidence="3" id="KW-0966">Cell projection</keyword>
<dbReference type="Proteomes" id="UP000030746">
    <property type="component" value="Unassembled WGS sequence"/>
</dbReference>
<dbReference type="GO" id="GO:0002142">
    <property type="term" value="C:stereocilia ankle link complex"/>
    <property type="evidence" value="ECO:0007669"/>
    <property type="project" value="TreeGrafter"/>
</dbReference>
<evidence type="ECO:0000256" key="2">
    <source>
        <dbReference type="ARBA" id="ARBA00022737"/>
    </source>
</evidence>
<evidence type="ECO:0000256" key="3">
    <source>
        <dbReference type="ARBA" id="ARBA00023273"/>
    </source>
</evidence>
<organism evidence="6 7">
    <name type="scientific">Lottia gigantea</name>
    <name type="common">Giant owl limpet</name>
    <dbReference type="NCBI Taxonomy" id="225164"/>
    <lineage>
        <taxon>Eukaryota</taxon>
        <taxon>Metazoa</taxon>
        <taxon>Spiralia</taxon>
        <taxon>Lophotrochozoa</taxon>
        <taxon>Mollusca</taxon>
        <taxon>Gastropoda</taxon>
        <taxon>Patellogastropoda</taxon>
        <taxon>Lottioidea</taxon>
        <taxon>Lottiidae</taxon>
        <taxon>Lottia</taxon>
    </lineage>
</organism>
<proteinExistence type="predicted"/>
<dbReference type="Gene3D" id="2.30.42.10">
    <property type="match status" value="1"/>
</dbReference>
<dbReference type="HOGENOM" id="CLU_1297239_0_0_1"/>
<dbReference type="InterPro" id="IPR051844">
    <property type="entry name" value="USH2_Complex_Protein"/>
</dbReference>
<evidence type="ECO:0000256" key="4">
    <source>
        <dbReference type="SAM" id="MobiDB-lite"/>
    </source>
</evidence>
<dbReference type="PANTHER" id="PTHR23116">
    <property type="entry name" value="PDZ DOMAIN CONTAINING WHIRLIN AND HARMONIN-RELATED"/>
    <property type="match status" value="1"/>
</dbReference>
<dbReference type="Gene3D" id="1.20.1160.20">
    <property type="match status" value="1"/>
</dbReference>
<dbReference type="InterPro" id="IPR001478">
    <property type="entry name" value="PDZ"/>
</dbReference>
<comment type="subcellular location">
    <subcellularLocation>
        <location evidence="1">Cell projection</location>
    </subcellularLocation>
</comment>
<evidence type="ECO:0000313" key="7">
    <source>
        <dbReference type="Proteomes" id="UP000030746"/>
    </source>
</evidence>
<sequence length="213" mass="24307">MQRRVERATKKLSAKELKQREVTRNFNHVAKLVLTPLERETLHKSIRQYQKSRDVEKLHHMMVFMLTTHEKQKIFPYVRAMLPEDGRGKFDELSIEKQSSKTVQAKNHSSNNFLRPSSAENRTKKKTSFRKNMKVFTLIKDDDDYIGFSLRGGSEYGLGIYISQIDPLSPADYCGLEVGDEILAVNSIPLNNVTLNGAVSVLTGSNHLKLTVN</sequence>
<evidence type="ECO:0000256" key="1">
    <source>
        <dbReference type="ARBA" id="ARBA00004316"/>
    </source>
</evidence>
<feature type="region of interest" description="Disordered" evidence="4">
    <location>
        <begin position="99"/>
        <end position="126"/>
    </location>
</feature>
<evidence type="ECO:0000313" key="6">
    <source>
        <dbReference type="EMBL" id="ESP00445.1"/>
    </source>
</evidence>
<dbReference type="OMA" id="KMTHNEA"/>
<protein>
    <recommendedName>
        <fullName evidence="5">PDZ domain-containing protein</fullName>
    </recommendedName>
</protein>
<dbReference type="PANTHER" id="PTHR23116:SF29">
    <property type="entry name" value="PDZ DOMAIN-CONTAINING PROTEIN 7"/>
    <property type="match status" value="1"/>
</dbReference>
<dbReference type="SUPFAM" id="SSF50156">
    <property type="entry name" value="PDZ domain-like"/>
    <property type="match status" value="1"/>
</dbReference>
<dbReference type="AlphaFoldDB" id="V4CEQ1"/>
<feature type="compositionally biased region" description="Polar residues" evidence="4">
    <location>
        <begin position="100"/>
        <end position="120"/>
    </location>
</feature>
<reference evidence="6 7" key="1">
    <citation type="journal article" date="2013" name="Nature">
        <title>Insights into bilaterian evolution from three spiralian genomes.</title>
        <authorList>
            <person name="Simakov O."/>
            <person name="Marletaz F."/>
            <person name="Cho S.J."/>
            <person name="Edsinger-Gonzales E."/>
            <person name="Havlak P."/>
            <person name="Hellsten U."/>
            <person name="Kuo D.H."/>
            <person name="Larsson T."/>
            <person name="Lv J."/>
            <person name="Arendt D."/>
            <person name="Savage R."/>
            <person name="Osoegawa K."/>
            <person name="de Jong P."/>
            <person name="Grimwood J."/>
            <person name="Chapman J.A."/>
            <person name="Shapiro H."/>
            <person name="Aerts A."/>
            <person name="Otillar R.P."/>
            <person name="Terry A.Y."/>
            <person name="Boore J.L."/>
            <person name="Grigoriev I.V."/>
            <person name="Lindberg D.R."/>
            <person name="Seaver E.C."/>
            <person name="Weisblat D.A."/>
            <person name="Putnam N.H."/>
            <person name="Rokhsar D.S."/>
        </authorList>
    </citation>
    <scope>NUCLEOTIDE SEQUENCE [LARGE SCALE GENOMIC DNA]</scope>
</reference>
<keyword evidence="7" id="KW-1185">Reference proteome</keyword>
<dbReference type="OrthoDB" id="10029564at2759"/>
<name>V4CEQ1_LOTGI</name>
<dbReference type="GO" id="GO:0005886">
    <property type="term" value="C:plasma membrane"/>
    <property type="evidence" value="ECO:0007669"/>
    <property type="project" value="TreeGrafter"/>
</dbReference>
<dbReference type="KEGG" id="lgi:LOTGIDRAFT_200813"/>